<dbReference type="AlphaFoldDB" id="A0A9N9HG88"/>
<keyword evidence="2" id="KW-1185">Reference proteome</keyword>
<organism evidence="1 2">
    <name type="scientific">Dentiscutata erythropus</name>
    <dbReference type="NCBI Taxonomy" id="1348616"/>
    <lineage>
        <taxon>Eukaryota</taxon>
        <taxon>Fungi</taxon>
        <taxon>Fungi incertae sedis</taxon>
        <taxon>Mucoromycota</taxon>
        <taxon>Glomeromycotina</taxon>
        <taxon>Glomeromycetes</taxon>
        <taxon>Diversisporales</taxon>
        <taxon>Gigasporaceae</taxon>
        <taxon>Dentiscutata</taxon>
    </lineage>
</organism>
<evidence type="ECO:0000313" key="1">
    <source>
        <dbReference type="EMBL" id="CAG8683681.1"/>
    </source>
</evidence>
<dbReference type="Proteomes" id="UP000789405">
    <property type="component" value="Unassembled WGS sequence"/>
</dbReference>
<protein>
    <submittedName>
        <fullName evidence="1">26473_t:CDS:1</fullName>
    </submittedName>
</protein>
<reference evidence="1" key="1">
    <citation type="submission" date="2021-06" db="EMBL/GenBank/DDBJ databases">
        <authorList>
            <person name="Kallberg Y."/>
            <person name="Tangrot J."/>
            <person name="Rosling A."/>
        </authorList>
    </citation>
    <scope>NUCLEOTIDE SEQUENCE</scope>
    <source>
        <strain evidence="1">MA453B</strain>
    </source>
</reference>
<comment type="caution">
    <text evidence="1">The sequence shown here is derived from an EMBL/GenBank/DDBJ whole genome shotgun (WGS) entry which is preliminary data.</text>
</comment>
<proteinExistence type="predicted"/>
<gene>
    <name evidence="1" type="ORF">DERYTH_LOCUS11963</name>
</gene>
<dbReference type="EMBL" id="CAJVPY010007647">
    <property type="protein sequence ID" value="CAG8683681.1"/>
    <property type="molecule type" value="Genomic_DNA"/>
</dbReference>
<sequence length="196" mass="23495">MDLYFDKEARIRKFKYILVKLKDLRISLKNNLDYTGGFAAITRQRSKILSKRMFESQRFNPNDWSHQEYTIWLKLLETVEQFYAFALIRQSHKSQLIEFLRKLGREDKAEILNYDDSAEAVDKLYTTLLNNIKKDTQYFNHCRGFLYKESHEMGPQNRKMVSQDDLDDLKAVFLSHHKLFEAVTNDRTVWAQVKKR</sequence>
<dbReference type="OrthoDB" id="2322908at2759"/>
<name>A0A9N9HG88_9GLOM</name>
<accession>A0A9N9HG88</accession>
<evidence type="ECO:0000313" key="2">
    <source>
        <dbReference type="Proteomes" id="UP000789405"/>
    </source>
</evidence>